<dbReference type="PROSITE" id="PS51782">
    <property type="entry name" value="LYSM"/>
    <property type="match status" value="1"/>
</dbReference>
<dbReference type="InterPro" id="IPR018911">
    <property type="entry name" value="Gmad2_Ig-like_dom"/>
</dbReference>
<dbReference type="CDD" id="cd00118">
    <property type="entry name" value="LysM"/>
    <property type="match status" value="1"/>
</dbReference>
<dbReference type="AlphaFoldDB" id="A0A370HR96"/>
<evidence type="ECO:0000313" key="2">
    <source>
        <dbReference type="EMBL" id="RDI60471.1"/>
    </source>
</evidence>
<dbReference type="EMBL" id="QQBC01000015">
    <property type="protein sequence ID" value="RDI60471.1"/>
    <property type="molecule type" value="Genomic_DNA"/>
</dbReference>
<reference evidence="2 3" key="1">
    <citation type="submission" date="2018-07" db="EMBL/GenBank/DDBJ databases">
        <title>Genomic Encyclopedia of Type Strains, Phase IV (KMG-IV): sequencing the most valuable type-strain genomes for metagenomic binning, comparative biology and taxonomic classification.</title>
        <authorList>
            <person name="Goeker M."/>
        </authorList>
    </citation>
    <scope>NUCLEOTIDE SEQUENCE [LARGE SCALE GENOMIC DNA]</scope>
    <source>
        <strain evidence="2 3">DSM 44290</strain>
    </source>
</reference>
<proteinExistence type="predicted"/>
<dbReference type="STRING" id="1210086.GCA_001613105_04579"/>
<dbReference type="SMART" id="SM00257">
    <property type="entry name" value="LysM"/>
    <property type="match status" value="1"/>
</dbReference>
<dbReference type="Pfam" id="PF01476">
    <property type="entry name" value="LysM"/>
    <property type="match status" value="1"/>
</dbReference>
<dbReference type="Pfam" id="PF10648">
    <property type="entry name" value="Gmad2"/>
    <property type="match status" value="1"/>
</dbReference>
<evidence type="ECO:0000313" key="3">
    <source>
        <dbReference type="Proteomes" id="UP000254869"/>
    </source>
</evidence>
<dbReference type="Proteomes" id="UP000254869">
    <property type="component" value="Unassembled WGS sequence"/>
</dbReference>
<dbReference type="InterPro" id="IPR036779">
    <property type="entry name" value="LysM_dom_sf"/>
</dbReference>
<dbReference type="InterPro" id="IPR052196">
    <property type="entry name" value="Bact_Kbp"/>
</dbReference>
<dbReference type="InterPro" id="IPR018392">
    <property type="entry name" value="LysM"/>
</dbReference>
<protein>
    <submittedName>
        <fullName evidence="2">LysM domain-containing protein</fullName>
    </submittedName>
</protein>
<dbReference type="Gene3D" id="3.10.350.10">
    <property type="entry name" value="LysM domain"/>
    <property type="match status" value="1"/>
</dbReference>
<dbReference type="PANTHER" id="PTHR34700:SF4">
    <property type="entry name" value="PHAGE-LIKE ELEMENT PBSX PROTEIN XKDP"/>
    <property type="match status" value="1"/>
</dbReference>
<dbReference type="SUPFAM" id="SSF54106">
    <property type="entry name" value="LysM domain"/>
    <property type="match status" value="1"/>
</dbReference>
<keyword evidence="3" id="KW-1185">Reference proteome</keyword>
<feature type="domain" description="LysM" evidence="1">
    <location>
        <begin position="111"/>
        <end position="160"/>
    </location>
</feature>
<gene>
    <name evidence="2" type="ORF">DFR76_115101</name>
</gene>
<dbReference type="PANTHER" id="PTHR34700">
    <property type="entry name" value="POTASSIUM BINDING PROTEIN KBP"/>
    <property type="match status" value="1"/>
</dbReference>
<name>A0A370HR96_9NOCA</name>
<organism evidence="2 3">
    <name type="scientific">Nocardia pseudobrasiliensis</name>
    <dbReference type="NCBI Taxonomy" id="45979"/>
    <lineage>
        <taxon>Bacteria</taxon>
        <taxon>Bacillati</taxon>
        <taxon>Actinomycetota</taxon>
        <taxon>Actinomycetes</taxon>
        <taxon>Mycobacteriales</taxon>
        <taxon>Nocardiaceae</taxon>
        <taxon>Nocardia</taxon>
    </lineage>
</organism>
<evidence type="ECO:0000259" key="1">
    <source>
        <dbReference type="PROSITE" id="PS51782"/>
    </source>
</evidence>
<accession>A0A370HR96</accession>
<sequence length="163" mass="17544">MTIDVQQPRPYDLVGGQVQIAGTAGGAFEANFNYRLHEGHDEVTGCFMAGDGSGGHGQFQVIVDVSSAAFILDRIFVEVFHTSPKDGSELDKVVVPVILGPKIVPAYRVYLEHTVASGETLWSIATHYYGSGNLYHRLVAANPTTITNPNLIHPGDVIKVPQA</sequence>
<comment type="caution">
    <text evidence="2">The sequence shown here is derived from an EMBL/GenBank/DDBJ whole genome shotgun (WGS) entry which is preliminary data.</text>
</comment>